<gene>
    <name evidence="1" type="ORF">LEP1GSC194_1512</name>
</gene>
<protein>
    <submittedName>
        <fullName evidence="1">Uncharacterized protein</fullName>
    </submittedName>
</protein>
<organism evidence="1 2">
    <name type="scientific">Leptospira alstonii serovar Sichuan str. 79601</name>
    <dbReference type="NCBI Taxonomy" id="1218565"/>
    <lineage>
        <taxon>Bacteria</taxon>
        <taxon>Pseudomonadati</taxon>
        <taxon>Spirochaetota</taxon>
        <taxon>Spirochaetia</taxon>
        <taxon>Leptospirales</taxon>
        <taxon>Leptospiraceae</taxon>
        <taxon>Leptospira</taxon>
    </lineage>
</organism>
<evidence type="ECO:0000313" key="2">
    <source>
        <dbReference type="Proteomes" id="UP000011988"/>
    </source>
</evidence>
<name>M6CYF5_9LEPT</name>
<dbReference type="AlphaFoldDB" id="M6CYF5"/>
<sequence length="261" mass="29989">MTQSTGMYKSDAMGNWSCFYHWHEFQRVEDACNAYQKLESAVFDFGEWKNEKIGLKFGWISPTLLQVVTSQKWGLSLNFFHYIHENNGRSCAMGAGIDSDELFLICGTPVSFTLNWNYFFCANQKIDITSLANFSELQDLSPDIVFERKCFSSPQFRSFLLPFYDETNIHLDATLSAIVRCFANIYEPQRCIFTEDDSKFILIFGRNDPIHGRINFGELVFFADHTLSYDTTGAYNPLSETKILGNYVAPILDEPKLKLNP</sequence>
<comment type="caution">
    <text evidence="1">The sequence shown here is derived from an EMBL/GenBank/DDBJ whole genome shotgun (WGS) entry which is preliminary data.</text>
</comment>
<accession>M6CYF5</accession>
<dbReference type="Proteomes" id="UP000011988">
    <property type="component" value="Unassembled WGS sequence"/>
</dbReference>
<dbReference type="EMBL" id="ANIK01000059">
    <property type="protein sequence ID" value="EMJ93948.1"/>
    <property type="molecule type" value="Genomic_DNA"/>
</dbReference>
<reference evidence="1 2" key="1">
    <citation type="submission" date="2013-01" db="EMBL/GenBank/DDBJ databases">
        <authorList>
            <person name="Harkins D.M."/>
            <person name="Durkin A.S."/>
            <person name="Brinkac L.M."/>
            <person name="Haft D.H."/>
            <person name="Selengut J.D."/>
            <person name="Sanka R."/>
            <person name="DePew J."/>
            <person name="Purushe J."/>
            <person name="Galloway R.L."/>
            <person name="Vinetz J.M."/>
            <person name="Sutton G.G."/>
            <person name="Nierman W.C."/>
            <person name="Fouts D.E."/>
        </authorList>
    </citation>
    <scope>NUCLEOTIDE SEQUENCE [LARGE SCALE GENOMIC DNA]</scope>
    <source>
        <strain evidence="1 2">79601</strain>
    </source>
</reference>
<evidence type="ECO:0000313" key="1">
    <source>
        <dbReference type="EMBL" id="EMJ93948.1"/>
    </source>
</evidence>
<proteinExistence type="predicted"/>
<dbReference type="PATRIC" id="fig|1218565.3.peg.2814"/>